<dbReference type="Pfam" id="PF02836">
    <property type="entry name" value="Glyco_hydro_2_C"/>
    <property type="match status" value="1"/>
</dbReference>
<dbReference type="InterPro" id="IPR036156">
    <property type="entry name" value="Beta-gal/glucu_dom_sf"/>
</dbReference>
<evidence type="ECO:0000259" key="7">
    <source>
        <dbReference type="Pfam" id="PF02837"/>
    </source>
</evidence>
<dbReference type="InterPro" id="IPR008979">
    <property type="entry name" value="Galactose-bd-like_sf"/>
</dbReference>
<sequence>MKQSHLFPLITLMLAATGCMQNSSPTTPQKQATAVLTTPWTSQVSQTLPWPEYPRPQMTRTDWLNLNGKWSYWGGSAAPSALNTPATAPSFPANPEQILVPFPPESYLSGIQRRQEINVWYKRTFTVPTTTAWSGKRVKLNFDAVDRDATVYVNGTKVGTHKGGYDAFSFDITPYLRAGSNDLVVGAYDTTDGNGPVGKQTPNPNGIFYTGTSGIWQTVWLEPVASANITRLEITPDVPNSRLKVIVHGSGINGQTVTATASTAGTTIGTATGTPETVFYVPVPSPHLWSPSDPFLYDLKIQLKSGSTVVDEVGSYFGMRSLTLSTTNGVTRPMLNGQFVFMHGPLDQGFWPDGIYTPPTDAAMKFDLEQTKALGFNMTRKHIKVEMQRWYYWADRLGLMVWQDMPNIWNSGDTATRTRYETELRELVDEHRNSPAIVTWVPFNEGWGAYNLASTATTVKGWDPSRWVNPHSGVNFAPGDAGNGDFLDLHSYPGPESPNPSATRVAVLGENGGFGVKIAGHMWDPNQTFAYQWYPDATSLTNAYVDLINRTRPLVYSKGLSADVYTEITDVEYELNGFWTYDRQLPKMDFARVKAANEALIQGLPYLQTGTNVSFLTSTPNVNRYMRNAAPLGTTEVVSGGSTDALKRETSFKVVSGLADNNCYSFESVSNPGNFMRHYNFRLQFNTNDNSAVFKNDATFCPRKALDGVGGISLESKNLPGYYIRHRASELWLDQLQNTTLFKQDASWNPMAAWWKSSVALPVNAYKSLRVTTPGFTNRYARHMNSLGYTEIVDAGSTTTLKQDATFKIVTGLADPTCYSFEARNFPGQFLRHADSRIRLDPNDNSTLFKNDATFCAHAGLNGQGVAFQSINFPNRYIRHYDSKLYITSSTEGNAWDNPNGFNDDVSWAIDNPWAP</sequence>
<feature type="domain" description="Glycoside hydrolase family 2 immunoglobulin-like beta-sandwich" evidence="5">
    <location>
        <begin position="225"/>
        <end position="320"/>
    </location>
</feature>
<keyword evidence="10" id="KW-1185">Reference proteome</keyword>
<organism evidence="9 10">
    <name type="scientific">Deinococcus roseus</name>
    <dbReference type="NCBI Taxonomy" id="392414"/>
    <lineage>
        <taxon>Bacteria</taxon>
        <taxon>Thermotogati</taxon>
        <taxon>Deinococcota</taxon>
        <taxon>Deinococci</taxon>
        <taxon>Deinococcales</taxon>
        <taxon>Deinococcaceae</taxon>
        <taxon>Deinococcus</taxon>
    </lineage>
</organism>
<evidence type="ECO:0000256" key="3">
    <source>
        <dbReference type="ARBA" id="ARBA00023295"/>
    </source>
</evidence>
<accession>A0ABQ2D064</accession>
<evidence type="ECO:0000259" key="8">
    <source>
        <dbReference type="Pfam" id="PF05270"/>
    </source>
</evidence>
<dbReference type="InterPro" id="IPR006103">
    <property type="entry name" value="Glyco_hydro_2_cat"/>
</dbReference>
<name>A0ABQ2D064_9DEIO</name>
<feature type="signal peptide" evidence="4">
    <location>
        <begin position="1"/>
        <end position="21"/>
    </location>
</feature>
<dbReference type="Pfam" id="PF05270">
    <property type="entry name" value="AbfB"/>
    <property type="match status" value="2"/>
</dbReference>
<dbReference type="Gene3D" id="2.60.120.260">
    <property type="entry name" value="Galactose-binding domain-like"/>
    <property type="match status" value="1"/>
</dbReference>
<dbReference type="Pfam" id="PF00703">
    <property type="entry name" value="Glyco_hydro_2"/>
    <property type="match status" value="1"/>
</dbReference>
<comment type="similarity">
    <text evidence="1">Belongs to the glycosyl hydrolase 2 family.</text>
</comment>
<dbReference type="RefSeq" id="WP_189002859.1">
    <property type="nucleotide sequence ID" value="NZ_BMOD01000007.1"/>
</dbReference>
<dbReference type="Pfam" id="PF02837">
    <property type="entry name" value="Glyco_hydro_2_N"/>
    <property type="match status" value="1"/>
</dbReference>
<evidence type="ECO:0000313" key="9">
    <source>
        <dbReference type="EMBL" id="GGJ36529.1"/>
    </source>
</evidence>
<dbReference type="Proteomes" id="UP000632222">
    <property type="component" value="Unassembled WGS sequence"/>
</dbReference>
<dbReference type="SUPFAM" id="SSF51445">
    <property type="entry name" value="(Trans)glycosidases"/>
    <property type="match status" value="1"/>
</dbReference>
<evidence type="ECO:0000256" key="2">
    <source>
        <dbReference type="ARBA" id="ARBA00022801"/>
    </source>
</evidence>
<dbReference type="InterPro" id="IPR017853">
    <property type="entry name" value="GH"/>
</dbReference>
<protein>
    <recommendedName>
        <fullName evidence="11">Beta-galactosidase</fullName>
    </recommendedName>
</protein>
<feature type="domain" description="Glycoside hydrolase family 2 catalytic" evidence="6">
    <location>
        <begin position="363"/>
        <end position="469"/>
    </location>
</feature>
<dbReference type="SUPFAM" id="SSF49303">
    <property type="entry name" value="beta-Galactosidase/glucuronidase domain"/>
    <property type="match status" value="1"/>
</dbReference>
<evidence type="ECO:0000259" key="6">
    <source>
        <dbReference type="Pfam" id="PF02836"/>
    </source>
</evidence>
<comment type="caution">
    <text evidence="9">The sequence shown here is derived from an EMBL/GenBank/DDBJ whole genome shotgun (WGS) entry which is preliminary data.</text>
</comment>
<keyword evidence="2" id="KW-0378">Hydrolase</keyword>
<feature type="domain" description="Alpha-L-arabinofuranosidase B arabinose-binding" evidence="8">
    <location>
        <begin position="617"/>
        <end position="749"/>
    </location>
</feature>
<evidence type="ECO:0008006" key="11">
    <source>
        <dbReference type="Google" id="ProtNLM"/>
    </source>
</evidence>
<dbReference type="PANTHER" id="PTHR42732:SF2">
    <property type="entry name" value="BETA-MANNOSIDASE"/>
    <property type="match status" value="1"/>
</dbReference>
<dbReference type="SUPFAM" id="SSF49785">
    <property type="entry name" value="Galactose-binding domain-like"/>
    <property type="match status" value="1"/>
</dbReference>
<dbReference type="EMBL" id="BMOD01000007">
    <property type="protein sequence ID" value="GGJ36529.1"/>
    <property type="molecule type" value="Genomic_DNA"/>
</dbReference>
<dbReference type="InterPro" id="IPR007934">
    <property type="entry name" value="AbfB_ABD"/>
</dbReference>
<dbReference type="InterPro" id="IPR006102">
    <property type="entry name" value="Ig-like_GH2"/>
</dbReference>
<feature type="domain" description="Alpha-L-arabinofuranosidase B arabinose-binding" evidence="8">
    <location>
        <begin position="769"/>
        <end position="910"/>
    </location>
</feature>
<dbReference type="PANTHER" id="PTHR42732">
    <property type="entry name" value="BETA-GALACTOSIDASE"/>
    <property type="match status" value="1"/>
</dbReference>
<keyword evidence="3" id="KW-0326">Glycosidase</keyword>
<evidence type="ECO:0000259" key="5">
    <source>
        <dbReference type="Pfam" id="PF00703"/>
    </source>
</evidence>
<dbReference type="InterPro" id="IPR036195">
    <property type="entry name" value="AbfB_ABD_sf"/>
</dbReference>
<proteinExistence type="inferred from homology"/>
<dbReference type="Gene3D" id="2.60.40.10">
    <property type="entry name" value="Immunoglobulins"/>
    <property type="match status" value="1"/>
</dbReference>
<dbReference type="Gene3D" id="3.20.20.80">
    <property type="entry name" value="Glycosidases"/>
    <property type="match status" value="1"/>
</dbReference>
<evidence type="ECO:0000256" key="4">
    <source>
        <dbReference type="SAM" id="SignalP"/>
    </source>
</evidence>
<evidence type="ECO:0000313" key="10">
    <source>
        <dbReference type="Proteomes" id="UP000632222"/>
    </source>
</evidence>
<dbReference type="CDD" id="cd23399">
    <property type="entry name" value="beta-trefoil_ABD_ABFB"/>
    <property type="match status" value="2"/>
</dbReference>
<evidence type="ECO:0000256" key="1">
    <source>
        <dbReference type="ARBA" id="ARBA00007401"/>
    </source>
</evidence>
<dbReference type="InterPro" id="IPR013783">
    <property type="entry name" value="Ig-like_fold"/>
</dbReference>
<feature type="chain" id="PRO_5045834591" description="Beta-galactosidase" evidence="4">
    <location>
        <begin position="22"/>
        <end position="916"/>
    </location>
</feature>
<feature type="domain" description="Glycosyl hydrolases family 2 sugar binding" evidence="7">
    <location>
        <begin position="114"/>
        <end position="193"/>
    </location>
</feature>
<keyword evidence="4" id="KW-0732">Signal</keyword>
<gene>
    <name evidence="9" type="ORF">GCM10008938_23330</name>
</gene>
<dbReference type="PROSITE" id="PS51257">
    <property type="entry name" value="PROKAR_LIPOPROTEIN"/>
    <property type="match status" value="1"/>
</dbReference>
<reference evidence="10" key="1">
    <citation type="journal article" date="2019" name="Int. J. Syst. Evol. Microbiol.">
        <title>The Global Catalogue of Microorganisms (GCM) 10K type strain sequencing project: providing services to taxonomists for standard genome sequencing and annotation.</title>
        <authorList>
            <consortium name="The Broad Institute Genomics Platform"/>
            <consortium name="The Broad Institute Genome Sequencing Center for Infectious Disease"/>
            <person name="Wu L."/>
            <person name="Ma J."/>
        </authorList>
    </citation>
    <scope>NUCLEOTIDE SEQUENCE [LARGE SCALE GENOMIC DNA]</scope>
    <source>
        <strain evidence="10">JCM 14370</strain>
    </source>
</reference>
<dbReference type="Gene3D" id="2.80.10.50">
    <property type="match status" value="2"/>
</dbReference>
<dbReference type="SUPFAM" id="SSF110221">
    <property type="entry name" value="AbfB domain"/>
    <property type="match status" value="2"/>
</dbReference>
<dbReference type="InterPro" id="IPR051913">
    <property type="entry name" value="GH2_Domain-Containing"/>
</dbReference>
<dbReference type="InterPro" id="IPR006104">
    <property type="entry name" value="Glyco_hydro_2_N"/>
</dbReference>